<dbReference type="EMBL" id="JRMW01000039">
    <property type="protein sequence ID" value="KGF03406.1"/>
    <property type="molecule type" value="Genomic_DNA"/>
</dbReference>
<proteinExistence type="predicted"/>
<evidence type="ECO:0000313" key="2">
    <source>
        <dbReference type="Proteomes" id="UP000029579"/>
    </source>
</evidence>
<dbReference type="InterPro" id="IPR046897">
    <property type="entry name" value="ABC-3C_MC6"/>
</dbReference>
<organism evidence="1 2">
    <name type="scientific">Anaerococcus lactolyticus S7-1-13</name>
    <dbReference type="NCBI Taxonomy" id="1284686"/>
    <lineage>
        <taxon>Bacteria</taxon>
        <taxon>Bacillati</taxon>
        <taxon>Bacillota</taxon>
        <taxon>Tissierellia</taxon>
        <taxon>Tissierellales</taxon>
        <taxon>Peptoniphilaceae</taxon>
        <taxon>Anaerococcus</taxon>
    </lineage>
</organism>
<comment type="caution">
    <text evidence="1">The sequence shown here is derived from an EMBL/GenBank/DDBJ whole genome shotgun (WGS) entry which is preliminary data.</text>
</comment>
<dbReference type="RefSeq" id="WP_037328424.1">
    <property type="nucleotide sequence ID" value="NZ_JRMW01000039.1"/>
</dbReference>
<evidence type="ECO:0000313" key="1">
    <source>
        <dbReference type="EMBL" id="KGF03406.1"/>
    </source>
</evidence>
<dbReference type="AlphaFoldDB" id="A0A095X116"/>
<sequence>MLLPDNIHPELSIYYNGSVILTELEKEPEQKLLELYHNVKKSNDMSFSVFVLSLDWLYLIQSAQISEKGVVKKCL</sequence>
<dbReference type="OrthoDB" id="6636604at2"/>
<dbReference type="eggNOG" id="ENOG5032YMM">
    <property type="taxonomic scope" value="Bacteria"/>
</dbReference>
<dbReference type="Proteomes" id="UP000029579">
    <property type="component" value="Unassembled WGS sequence"/>
</dbReference>
<protein>
    <submittedName>
        <fullName evidence="1">Uncharacterized protein</fullName>
    </submittedName>
</protein>
<name>A0A095X116_9FIRM</name>
<gene>
    <name evidence="1" type="ORF">HMPREF1630_07445</name>
</gene>
<reference evidence="1 2" key="1">
    <citation type="submission" date="2014-07" db="EMBL/GenBank/DDBJ databases">
        <authorList>
            <person name="McCorrison J."/>
            <person name="Sanka R."/>
            <person name="Torralba M."/>
            <person name="Gillis M."/>
            <person name="Haft D.H."/>
            <person name="Methe B."/>
            <person name="Sutton G."/>
            <person name="Nelson K.E."/>
        </authorList>
    </citation>
    <scope>NUCLEOTIDE SEQUENCE [LARGE SCALE GENOMIC DNA]</scope>
    <source>
        <strain evidence="1 2">S7-1-13</strain>
    </source>
</reference>
<dbReference type="Pfam" id="PF20293">
    <property type="entry name" value="MC6"/>
    <property type="match status" value="1"/>
</dbReference>
<accession>A0A095X116</accession>